<reference evidence="1" key="1">
    <citation type="journal article" date="2021" name="Nat. Commun.">
        <title>Genetic determinants of endophytism in the Arabidopsis root mycobiome.</title>
        <authorList>
            <person name="Mesny F."/>
            <person name="Miyauchi S."/>
            <person name="Thiergart T."/>
            <person name="Pickel B."/>
            <person name="Atanasova L."/>
            <person name="Karlsson M."/>
            <person name="Huettel B."/>
            <person name="Barry K.W."/>
            <person name="Haridas S."/>
            <person name="Chen C."/>
            <person name="Bauer D."/>
            <person name="Andreopoulos W."/>
            <person name="Pangilinan J."/>
            <person name="LaButti K."/>
            <person name="Riley R."/>
            <person name="Lipzen A."/>
            <person name="Clum A."/>
            <person name="Drula E."/>
            <person name="Henrissat B."/>
            <person name="Kohler A."/>
            <person name="Grigoriev I.V."/>
            <person name="Martin F.M."/>
            <person name="Hacquard S."/>
        </authorList>
    </citation>
    <scope>NUCLEOTIDE SEQUENCE</scope>
    <source>
        <strain evidence="1">MPI-CAGE-CH-0230</strain>
    </source>
</reference>
<organism evidence="1 2">
    <name type="scientific">Microdochium trichocladiopsis</name>
    <dbReference type="NCBI Taxonomy" id="1682393"/>
    <lineage>
        <taxon>Eukaryota</taxon>
        <taxon>Fungi</taxon>
        <taxon>Dikarya</taxon>
        <taxon>Ascomycota</taxon>
        <taxon>Pezizomycotina</taxon>
        <taxon>Sordariomycetes</taxon>
        <taxon>Xylariomycetidae</taxon>
        <taxon>Xylariales</taxon>
        <taxon>Microdochiaceae</taxon>
        <taxon>Microdochium</taxon>
    </lineage>
</organism>
<dbReference type="AlphaFoldDB" id="A0A9P9BH45"/>
<comment type="caution">
    <text evidence="1">The sequence shown here is derived from an EMBL/GenBank/DDBJ whole genome shotgun (WGS) entry which is preliminary data.</text>
</comment>
<gene>
    <name evidence="1" type="ORF">B0I36DRAFT_437064</name>
</gene>
<dbReference type="RefSeq" id="XP_046003912.1">
    <property type="nucleotide sequence ID" value="XM_046162882.1"/>
</dbReference>
<dbReference type="EMBL" id="JAGTJQ010000019">
    <property type="protein sequence ID" value="KAH7009251.1"/>
    <property type="molecule type" value="Genomic_DNA"/>
</dbReference>
<sequence length="126" mass="13574">MAVAFTLLALESQELCKACHVLGRKPVVAIREEYASNSEVAIASSTSAVKKISTIVTCLVVDAYQALGRQPATTHCHTGLHGHAGTDPLVRSDRVPVFVSIWVRNPHDALRGGYGSWQKCFVTAEV</sequence>
<proteinExistence type="predicted"/>
<dbReference type="GeneID" id="70192428"/>
<evidence type="ECO:0000313" key="2">
    <source>
        <dbReference type="Proteomes" id="UP000756346"/>
    </source>
</evidence>
<dbReference type="Proteomes" id="UP000756346">
    <property type="component" value="Unassembled WGS sequence"/>
</dbReference>
<evidence type="ECO:0000313" key="1">
    <source>
        <dbReference type="EMBL" id="KAH7009251.1"/>
    </source>
</evidence>
<keyword evidence="2" id="KW-1185">Reference proteome</keyword>
<protein>
    <submittedName>
        <fullName evidence="1">Uncharacterized protein</fullName>
    </submittedName>
</protein>
<name>A0A9P9BH45_9PEZI</name>
<accession>A0A9P9BH45</accession>